<dbReference type="STRING" id="1515612.SKP52_15395"/>
<evidence type="ECO:0000313" key="3">
    <source>
        <dbReference type="EMBL" id="AJA09958.1"/>
    </source>
</evidence>
<feature type="transmembrane region" description="Helical" evidence="1">
    <location>
        <begin position="177"/>
        <end position="200"/>
    </location>
</feature>
<keyword evidence="1 3" id="KW-0812">Transmembrane</keyword>
<evidence type="ECO:0000313" key="4">
    <source>
        <dbReference type="Proteomes" id="UP000030907"/>
    </source>
</evidence>
<feature type="transmembrane region" description="Helical" evidence="1">
    <location>
        <begin position="12"/>
        <end position="29"/>
    </location>
</feature>
<keyword evidence="4" id="KW-1185">Reference proteome</keyword>
<dbReference type="InterPro" id="IPR025196">
    <property type="entry name" value="DUF4126"/>
</dbReference>
<dbReference type="AlphaFoldDB" id="A0A0A7PL23"/>
<dbReference type="EMBL" id="CP009122">
    <property type="protein sequence ID" value="AJA09958.1"/>
    <property type="molecule type" value="Genomic_DNA"/>
</dbReference>
<proteinExistence type="predicted"/>
<dbReference type="KEGG" id="sphk:SKP52_15395"/>
<organism evidence="3 4">
    <name type="scientific">Sphingopyxis fribergensis</name>
    <dbReference type="NCBI Taxonomy" id="1515612"/>
    <lineage>
        <taxon>Bacteria</taxon>
        <taxon>Pseudomonadati</taxon>
        <taxon>Pseudomonadota</taxon>
        <taxon>Alphaproteobacteria</taxon>
        <taxon>Sphingomonadales</taxon>
        <taxon>Sphingomonadaceae</taxon>
        <taxon>Sphingopyxis</taxon>
    </lineage>
</organism>
<keyword evidence="1" id="KW-1133">Transmembrane helix</keyword>
<sequence>MTPDKGSGTGNRILGIVEILGVAGSLSLLAGWRLYLTILATGIAMHFGWLPLPEHLAALQVLANPWVLGVAAVGTIAEFLADKIAWVDSIWDTIHSIIRPLGGALLALALVDTSDPAWQVIAFLLGGGGALLSHGAKATTRAVVNVSPEPFSNAVVSTGEDVATGGLLALAIAYPPLAIVIAILLAVAAVIVIIALRRLLRNIKATLKRALGDEPPITFDA</sequence>
<protein>
    <submittedName>
        <fullName evidence="3">Putative transmembrane protein</fullName>
    </submittedName>
</protein>
<dbReference type="Proteomes" id="UP000030907">
    <property type="component" value="Chromosome"/>
</dbReference>
<keyword evidence="1" id="KW-0472">Membrane</keyword>
<name>A0A0A7PL23_9SPHN</name>
<dbReference type="Pfam" id="PF13548">
    <property type="entry name" value="DUF4126"/>
    <property type="match status" value="1"/>
</dbReference>
<feature type="domain" description="DUF4126" evidence="2">
    <location>
        <begin position="22"/>
        <end position="193"/>
    </location>
</feature>
<evidence type="ECO:0000256" key="1">
    <source>
        <dbReference type="SAM" id="Phobius"/>
    </source>
</evidence>
<evidence type="ECO:0000259" key="2">
    <source>
        <dbReference type="Pfam" id="PF13548"/>
    </source>
</evidence>
<accession>A0A0A7PL23</accession>
<dbReference type="HOGENOM" id="CLU_086377_0_0_5"/>
<reference evidence="3 4" key="1">
    <citation type="journal article" date="2015" name="Int. J. Syst. Evol. Microbiol.">
        <title>Description of Sphingopyxis fribergensis sp. nov. - a soil bacterium with the ability to degrade styrene and phenylacetic acid.</title>
        <authorList>
            <person name="Oelschlagel M."/>
            <person name="Ruckert C."/>
            <person name="Kalinowski J."/>
            <person name="Schmidt G."/>
            <person name="Schlomann M."/>
            <person name="Tischler D."/>
        </authorList>
    </citation>
    <scope>NUCLEOTIDE SEQUENCE [LARGE SCALE GENOMIC DNA]</scope>
    <source>
        <strain evidence="3 4">Kp5.2</strain>
    </source>
</reference>
<gene>
    <name evidence="3" type="ORF">SKP52_15395</name>
</gene>